<organism evidence="1">
    <name type="scientific">Opuntia streptacantha</name>
    <name type="common">Prickly pear cactus</name>
    <name type="synonym">Opuntia cardona</name>
    <dbReference type="NCBI Taxonomy" id="393608"/>
    <lineage>
        <taxon>Eukaryota</taxon>
        <taxon>Viridiplantae</taxon>
        <taxon>Streptophyta</taxon>
        <taxon>Embryophyta</taxon>
        <taxon>Tracheophyta</taxon>
        <taxon>Spermatophyta</taxon>
        <taxon>Magnoliopsida</taxon>
        <taxon>eudicotyledons</taxon>
        <taxon>Gunneridae</taxon>
        <taxon>Pentapetalae</taxon>
        <taxon>Caryophyllales</taxon>
        <taxon>Cactineae</taxon>
        <taxon>Cactaceae</taxon>
        <taxon>Opuntioideae</taxon>
        <taxon>Opuntia</taxon>
    </lineage>
</organism>
<proteinExistence type="predicted"/>
<sequence length="115" mass="13490">MRMLKARARNSLLHTRMEHLGILWVLHSTSSHDLTLQKFHSVQRISHMQKNPCKHGQAPLSTQEAWAPLEKRNMVMQDIQRRIEVLCALKSRIVYVTYQSLSIHKKRREVPLNAT</sequence>
<accession>A0A7C8YQ43</accession>
<reference evidence="1" key="1">
    <citation type="journal article" date="2013" name="J. Plant Res.">
        <title>Effect of fungi and light on seed germination of three Opuntia species from semiarid lands of central Mexico.</title>
        <authorList>
            <person name="Delgado-Sanchez P."/>
            <person name="Jimenez-Bremont J.F."/>
            <person name="Guerrero-Gonzalez Mde L."/>
            <person name="Flores J."/>
        </authorList>
    </citation>
    <scope>NUCLEOTIDE SEQUENCE</scope>
    <source>
        <tissue evidence="1">Cladode</tissue>
    </source>
</reference>
<evidence type="ECO:0000313" key="1">
    <source>
        <dbReference type="EMBL" id="MBA4623475.1"/>
    </source>
</evidence>
<dbReference type="AlphaFoldDB" id="A0A7C8YQ43"/>
<reference evidence="1" key="2">
    <citation type="submission" date="2020-07" db="EMBL/GenBank/DDBJ databases">
        <authorList>
            <person name="Vera ALvarez R."/>
            <person name="Arias-Moreno D.M."/>
            <person name="Jimenez-Jacinto V."/>
            <person name="Jimenez-Bremont J.F."/>
            <person name="Swaminathan K."/>
            <person name="Moose S.P."/>
            <person name="Guerrero-Gonzalez M.L."/>
            <person name="Marino-Ramirez L."/>
            <person name="Landsman D."/>
            <person name="Rodriguez-Kessler M."/>
            <person name="Delgado-Sanchez P."/>
        </authorList>
    </citation>
    <scope>NUCLEOTIDE SEQUENCE</scope>
    <source>
        <tissue evidence="1">Cladode</tissue>
    </source>
</reference>
<protein>
    <submittedName>
        <fullName evidence="1">Uncharacterized protein</fullName>
    </submittedName>
</protein>
<dbReference type="EMBL" id="GISG01043063">
    <property type="protein sequence ID" value="MBA4623475.1"/>
    <property type="molecule type" value="Transcribed_RNA"/>
</dbReference>
<name>A0A7C8YQ43_OPUST</name>